<dbReference type="AlphaFoldDB" id="A0A261TCI4"/>
<dbReference type="Proteomes" id="UP000216913">
    <property type="component" value="Unassembled WGS sequence"/>
</dbReference>
<keyword evidence="2" id="KW-1185">Reference proteome</keyword>
<protein>
    <submittedName>
        <fullName evidence="1">Uncharacterized protein</fullName>
    </submittedName>
</protein>
<dbReference type="EMBL" id="NEVP01000011">
    <property type="protein sequence ID" value="OZI46962.1"/>
    <property type="molecule type" value="Genomic_DNA"/>
</dbReference>
<evidence type="ECO:0000313" key="1">
    <source>
        <dbReference type="EMBL" id="OZI46962.1"/>
    </source>
</evidence>
<gene>
    <name evidence="1" type="ORF">CAL25_20090</name>
</gene>
<comment type="caution">
    <text evidence="1">The sequence shown here is derived from an EMBL/GenBank/DDBJ whole genome shotgun (WGS) entry which is preliminary data.</text>
</comment>
<organism evidence="1 2">
    <name type="scientific">Bordetella genomosp. 5</name>
    <dbReference type="NCBI Taxonomy" id="1395608"/>
    <lineage>
        <taxon>Bacteria</taxon>
        <taxon>Pseudomonadati</taxon>
        <taxon>Pseudomonadota</taxon>
        <taxon>Betaproteobacteria</taxon>
        <taxon>Burkholderiales</taxon>
        <taxon>Alcaligenaceae</taxon>
        <taxon>Bordetella</taxon>
    </lineage>
</organism>
<evidence type="ECO:0000313" key="2">
    <source>
        <dbReference type="Proteomes" id="UP000216913"/>
    </source>
</evidence>
<sequence>MLQAQLQQMPEYLALDSKSRAKVAKGEWREPDGWKKMANGAGFSNGYYARVYGYLCSYAHSSYLSILQLNDARDLSDQRKLSDTVLQICTFTMARFIDEYVSLFPETRAVMLANPSLARFARTWNFDLQLLEAHFPANKS</sequence>
<accession>A0A261TCI4</accession>
<proteinExistence type="predicted"/>
<name>A0A261TCI4_9BORD</name>
<reference evidence="1 2" key="1">
    <citation type="submission" date="2017-05" db="EMBL/GenBank/DDBJ databases">
        <title>Complete and WGS of Bordetella genogroups.</title>
        <authorList>
            <person name="Spilker T."/>
            <person name="LiPuma J."/>
        </authorList>
    </citation>
    <scope>NUCLEOTIDE SEQUENCE [LARGE SCALE GENOMIC DNA]</scope>
    <source>
        <strain evidence="1 2">AU10456</strain>
    </source>
</reference>